<dbReference type="GO" id="GO:0006508">
    <property type="term" value="P:proteolysis"/>
    <property type="evidence" value="ECO:0007669"/>
    <property type="project" value="InterPro"/>
</dbReference>
<dbReference type="RefSeq" id="WP_250722686.1">
    <property type="nucleotide sequence ID" value="NZ_CP098400.1"/>
</dbReference>
<evidence type="ECO:0000313" key="3">
    <source>
        <dbReference type="EMBL" id="URW80893.1"/>
    </source>
</evidence>
<feature type="domain" description="Peptidase M28" evidence="1">
    <location>
        <begin position="200"/>
        <end position="381"/>
    </location>
</feature>
<dbReference type="EMBL" id="CP098400">
    <property type="protein sequence ID" value="URW80893.1"/>
    <property type="molecule type" value="Genomic_DNA"/>
</dbReference>
<dbReference type="EMBL" id="CP098400">
    <property type="protein sequence ID" value="URW80963.1"/>
    <property type="molecule type" value="Genomic_DNA"/>
</dbReference>
<reference evidence="3" key="2">
    <citation type="submission" date="2022-06" db="EMBL/GenBank/DDBJ databases">
        <title>Xiashengella guii gen. nov. sp. nov., a bacterium isolated form anaerobic digestion tank.</title>
        <authorList>
            <person name="Huang H."/>
        </authorList>
    </citation>
    <scope>NUCLEOTIDE SEQUENCE</scope>
    <source>
        <strain evidence="3">Ai-910</strain>
    </source>
</reference>
<organism evidence="3 5">
    <name type="scientific">Xiashengella succiniciproducens</name>
    <dbReference type="NCBI Taxonomy" id="2949635"/>
    <lineage>
        <taxon>Bacteria</taxon>
        <taxon>Pseudomonadati</taxon>
        <taxon>Bacteroidota</taxon>
        <taxon>Bacteroidia</taxon>
        <taxon>Marinilabiliales</taxon>
        <taxon>Marinilabiliaceae</taxon>
        <taxon>Xiashengella</taxon>
    </lineage>
</organism>
<reference evidence="3" key="1">
    <citation type="submission" date="2022-05" db="EMBL/GenBank/DDBJ databases">
        <authorList>
            <person name="Sun X."/>
        </authorList>
    </citation>
    <scope>NUCLEOTIDE SEQUENCE</scope>
    <source>
        <strain evidence="3">Ai-910</strain>
    </source>
</reference>
<dbReference type="InterPro" id="IPR045175">
    <property type="entry name" value="M28_fam"/>
</dbReference>
<dbReference type="KEGG" id="alkq:M9189_06305"/>
<dbReference type="InterPro" id="IPR007484">
    <property type="entry name" value="Peptidase_M28"/>
</dbReference>
<dbReference type="AlphaFoldDB" id="A0A9J6ZT95"/>
<dbReference type="PANTHER" id="PTHR12147">
    <property type="entry name" value="METALLOPEPTIDASE M28 FAMILY MEMBER"/>
    <property type="match status" value="1"/>
</dbReference>
<evidence type="ECO:0000313" key="2">
    <source>
        <dbReference type="EMBL" id="URW79077.1"/>
    </source>
</evidence>
<dbReference type="Proteomes" id="UP001056426">
    <property type="component" value="Chromosome"/>
</dbReference>
<dbReference type="SUPFAM" id="SSF53187">
    <property type="entry name" value="Zn-dependent exopeptidases"/>
    <property type="match status" value="1"/>
</dbReference>
<dbReference type="Gene3D" id="3.50.30.30">
    <property type="match status" value="1"/>
</dbReference>
<dbReference type="Pfam" id="PF04389">
    <property type="entry name" value="Peptidase_M28"/>
    <property type="match status" value="1"/>
</dbReference>
<dbReference type="Gene3D" id="3.40.630.10">
    <property type="entry name" value="Zn peptidases"/>
    <property type="match status" value="1"/>
</dbReference>
<sequence length="388" mass="43469">MTIIDEILKERPVGTDSNEKVCDFLLSKAIQAGYKTITLQFDCKRWTKDFSYIDLDGNQYELFPSPFSQPFEKTGDLEIVSTLEELQNKNITDKIVLLNGDLTQQPLQPKNFPFYYPDEHKTIIDLLEDKQPKAIIAITGKHPMCGLNPFPLFEDGNFLIPSAFANKTTGEKITGRKGLTKLKIASKTENSVGRQIIASKKSNGKGKIVVCAHMDSKYGTIGAIDNAAGIEVLFQILDNLKDYNGAYDIDFVPFNGEEYYGVIGQLEYLKHNGNEKSEIKLVINIDSPGHVASKTALSTYNFIDCKQTWLDTKISKNDYIEEGSQWYAGDHAMFAFQGVPCIAVTSSNLFETVLDLTHTSNDTIGNVDFDILKKTSDFLTELIKDYND</sequence>
<dbReference type="EMBL" id="CP098400">
    <property type="protein sequence ID" value="URW79077.1"/>
    <property type="molecule type" value="Genomic_DNA"/>
</dbReference>
<name>A0A9J6ZT95_9BACT</name>
<proteinExistence type="predicted"/>
<evidence type="ECO:0000313" key="5">
    <source>
        <dbReference type="Proteomes" id="UP001056426"/>
    </source>
</evidence>
<dbReference type="PANTHER" id="PTHR12147:SF26">
    <property type="entry name" value="PEPTIDASE M28 DOMAIN-CONTAINING PROTEIN"/>
    <property type="match status" value="1"/>
</dbReference>
<keyword evidence="5" id="KW-1185">Reference proteome</keyword>
<protein>
    <submittedName>
        <fullName evidence="3">M28 family peptidase</fullName>
    </submittedName>
</protein>
<accession>A0A9J6ZT95</accession>
<dbReference type="KEGG" id="alkq:M9189_05955"/>
<dbReference type="KEGG" id="alkq:M9189_09455"/>
<gene>
    <name evidence="3" type="ORF">M9189_05955</name>
    <name evidence="4" type="ORF">M9189_06305</name>
    <name evidence="2" type="ORF">M9189_09455</name>
</gene>
<evidence type="ECO:0000313" key="4">
    <source>
        <dbReference type="EMBL" id="URW80963.1"/>
    </source>
</evidence>
<evidence type="ECO:0000259" key="1">
    <source>
        <dbReference type="Pfam" id="PF04389"/>
    </source>
</evidence>
<dbReference type="GO" id="GO:0008235">
    <property type="term" value="F:metalloexopeptidase activity"/>
    <property type="evidence" value="ECO:0007669"/>
    <property type="project" value="InterPro"/>
</dbReference>